<organism evidence="2 3">
    <name type="scientific">Sulfuricurvum kujiense</name>
    <dbReference type="NCBI Taxonomy" id="148813"/>
    <lineage>
        <taxon>Bacteria</taxon>
        <taxon>Pseudomonadati</taxon>
        <taxon>Campylobacterota</taxon>
        <taxon>Epsilonproteobacteria</taxon>
        <taxon>Campylobacterales</taxon>
        <taxon>Sulfurimonadaceae</taxon>
        <taxon>Sulfuricurvum</taxon>
    </lineage>
</organism>
<dbReference type="Gene3D" id="1.25.40.20">
    <property type="entry name" value="Ankyrin repeat-containing domain"/>
    <property type="match status" value="1"/>
</dbReference>
<dbReference type="PROSITE" id="PS50088">
    <property type="entry name" value="ANK_REPEAT"/>
    <property type="match status" value="1"/>
</dbReference>
<protein>
    <submittedName>
        <fullName evidence="2">Uncharacterized protein</fullName>
    </submittedName>
</protein>
<proteinExistence type="predicted"/>
<dbReference type="InterPro" id="IPR036770">
    <property type="entry name" value="Ankyrin_rpt-contain_sf"/>
</dbReference>
<dbReference type="InterPro" id="IPR002110">
    <property type="entry name" value="Ankyrin_rpt"/>
</dbReference>
<dbReference type="RefSeq" id="WP_294896168.1">
    <property type="nucleotide sequence ID" value="NZ_DLUI01000071.1"/>
</dbReference>
<dbReference type="Proteomes" id="UP000228859">
    <property type="component" value="Unassembled WGS sequence"/>
</dbReference>
<dbReference type="AlphaFoldDB" id="A0A2D3WHU1"/>
<dbReference type="SMART" id="SM00248">
    <property type="entry name" value="ANK"/>
    <property type="match status" value="3"/>
</dbReference>
<evidence type="ECO:0000256" key="1">
    <source>
        <dbReference type="PROSITE-ProRule" id="PRU00023"/>
    </source>
</evidence>
<gene>
    <name evidence="2" type="ORF">CFH83_04905</name>
</gene>
<dbReference type="SUPFAM" id="SSF48403">
    <property type="entry name" value="Ankyrin repeat"/>
    <property type="match status" value="1"/>
</dbReference>
<name>A0A2D3WHU1_9BACT</name>
<evidence type="ECO:0000313" key="3">
    <source>
        <dbReference type="Proteomes" id="UP000228859"/>
    </source>
</evidence>
<feature type="repeat" description="ANK" evidence="1">
    <location>
        <begin position="130"/>
        <end position="166"/>
    </location>
</feature>
<accession>A0A2D3WHU1</accession>
<keyword evidence="1" id="KW-0040">ANK repeat</keyword>
<dbReference type="EMBL" id="DLUI01000071">
    <property type="protein sequence ID" value="DAB38630.1"/>
    <property type="molecule type" value="Genomic_DNA"/>
</dbReference>
<reference evidence="2 3" key="1">
    <citation type="journal article" date="2017" name="Front. Microbiol.">
        <title>Comparative Genomic Analysis of the Class Epsilonproteobacteria and Proposed Reclassification to Epsilonbacteraeota (phyl. nov.).</title>
        <authorList>
            <person name="Waite D.W."/>
            <person name="Vanwonterghem I."/>
            <person name="Rinke C."/>
            <person name="Parks D.H."/>
            <person name="Zhang Y."/>
            <person name="Takai K."/>
            <person name="Sievert S.M."/>
            <person name="Simon J."/>
            <person name="Campbell B.J."/>
            <person name="Hanson T.E."/>
            <person name="Woyke T."/>
            <person name="Klotz M.G."/>
            <person name="Hugenholtz P."/>
        </authorList>
    </citation>
    <scope>NUCLEOTIDE SEQUENCE [LARGE SCALE GENOMIC DNA]</scope>
    <source>
        <strain evidence="2">UBA12443</strain>
    </source>
</reference>
<evidence type="ECO:0000313" key="2">
    <source>
        <dbReference type="EMBL" id="DAB38630.1"/>
    </source>
</evidence>
<comment type="caution">
    <text evidence="2">The sequence shown here is derived from an EMBL/GenBank/DDBJ whole genome shotgun (WGS) entry which is preliminary data.</text>
</comment>
<sequence length="330" mass="37061">MKKVFIGIVLIFGILMATKQLMHKDYSSAKQLADSGNYQAFYTGIKEDVAKGDKDAANLLMDYFLKAVQDGDIAEAKYYLDQDRSLIDKTDKDGARAIDAALFGDVIQIETMKFLLEYQPELNYEISYFKNMSLLQMIASNSHLSKGDELAKYLIEHGANVNFYNVKGESSNSPLLLSYSSDNFETFKVLIQNGANIKDDKFTDDKHDLLGLIAGSYVLELNKNFPNIKAIYSTPLSSEVISIVQSQTYRTIHSRNMAYLALIFQTKKITDMDLRGLSKLAQYYAATNEIDGMKLLVNYGLCNNQKICTDAIQKAMLNNNRAILSILKGN</sequence>
<dbReference type="Pfam" id="PF12796">
    <property type="entry name" value="Ank_2"/>
    <property type="match status" value="1"/>
</dbReference>